<keyword evidence="1" id="KW-1133">Transmembrane helix</keyword>
<keyword evidence="1" id="KW-0472">Membrane</keyword>
<dbReference type="PROSITE" id="PS51257">
    <property type="entry name" value="PROKAR_LIPOPROTEIN"/>
    <property type="match status" value="1"/>
</dbReference>
<name>A0ABS8VPN7_DATST</name>
<feature type="transmembrane region" description="Helical" evidence="1">
    <location>
        <begin position="14"/>
        <end position="34"/>
    </location>
</feature>
<dbReference type="PANTHER" id="PTHR44843">
    <property type="entry name" value="METHYLTRANSFERASE"/>
    <property type="match status" value="1"/>
</dbReference>
<evidence type="ECO:0000313" key="2">
    <source>
        <dbReference type="EMBL" id="MCE0481327.1"/>
    </source>
</evidence>
<gene>
    <name evidence="2" type="ORF">HAX54_039006</name>
</gene>
<evidence type="ECO:0000313" key="3">
    <source>
        <dbReference type="Proteomes" id="UP000823775"/>
    </source>
</evidence>
<sequence>MDHSTAKPGFFRNVLVRLCLFCVVIVGCRFAYVVTLKGETCDLGDFCFFSLPENLNVISGVGQLAESVSAVMTSEDAGKSAP</sequence>
<evidence type="ECO:0000256" key="1">
    <source>
        <dbReference type="SAM" id="Phobius"/>
    </source>
</evidence>
<feature type="non-terminal residue" evidence="2">
    <location>
        <position position="82"/>
    </location>
</feature>
<reference evidence="2 3" key="1">
    <citation type="journal article" date="2021" name="BMC Genomics">
        <title>Datura genome reveals duplications of psychoactive alkaloid biosynthetic genes and high mutation rate following tissue culture.</title>
        <authorList>
            <person name="Rajewski A."/>
            <person name="Carter-House D."/>
            <person name="Stajich J."/>
            <person name="Litt A."/>
        </authorList>
    </citation>
    <scope>NUCLEOTIDE SEQUENCE [LARGE SCALE GENOMIC DNA]</scope>
    <source>
        <strain evidence="2">AR-01</strain>
    </source>
</reference>
<comment type="caution">
    <text evidence="2">The sequence shown here is derived from an EMBL/GenBank/DDBJ whole genome shotgun (WGS) entry which is preliminary data.</text>
</comment>
<dbReference type="PANTHER" id="PTHR44843:SF14">
    <property type="entry name" value="METHYLTRANSFERASE TYPE 11 DOMAIN-CONTAINING PROTEIN"/>
    <property type="match status" value="1"/>
</dbReference>
<dbReference type="Proteomes" id="UP000823775">
    <property type="component" value="Unassembled WGS sequence"/>
</dbReference>
<dbReference type="EMBL" id="JACEIK010005368">
    <property type="protein sequence ID" value="MCE0481327.1"/>
    <property type="molecule type" value="Genomic_DNA"/>
</dbReference>
<accession>A0ABS8VPN7</accession>
<organism evidence="2 3">
    <name type="scientific">Datura stramonium</name>
    <name type="common">Jimsonweed</name>
    <name type="synonym">Common thornapple</name>
    <dbReference type="NCBI Taxonomy" id="4076"/>
    <lineage>
        <taxon>Eukaryota</taxon>
        <taxon>Viridiplantae</taxon>
        <taxon>Streptophyta</taxon>
        <taxon>Embryophyta</taxon>
        <taxon>Tracheophyta</taxon>
        <taxon>Spermatophyta</taxon>
        <taxon>Magnoliopsida</taxon>
        <taxon>eudicotyledons</taxon>
        <taxon>Gunneridae</taxon>
        <taxon>Pentapetalae</taxon>
        <taxon>asterids</taxon>
        <taxon>lamiids</taxon>
        <taxon>Solanales</taxon>
        <taxon>Solanaceae</taxon>
        <taxon>Solanoideae</taxon>
        <taxon>Datureae</taxon>
        <taxon>Datura</taxon>
    </lineage>
</organism>
<keyword evidence="1" id="KW-0812">Transmembrane</keyword>
<keyword evidence="3" id="KW-1185">Reference proteome</keyword>
<protein>
    <submittedName>
        <fullName evidence="2">Uncharacterized protein</fullName>
    </submittedName>
</protein>
<proteinExistence type="predicted"/>